<sequence length="70" mass="7978">MSRRATLLARRHTIPPKLLRFATTLLVAQLLGLAFAHVLEQPAKMQYDAALYITLQKSLYVNWGPPYILL</sequence>
<evidence type="ECO:0000313" key="1">
    <source>
        <dbReference type="EMBL" id="CDH44406.1"/>
    </source>
</evidence>
<evidence type="ECO:0000313" key="2">
    <source>
        <dbReference type="Proteomes" id="UP000019184"/>
    </source>
</evidence>
<proteinExistence type="predicted"/>
<dbReference type="AlphaFoldDB" id="A0A7U7GA79"/>
<reference evidence="1 2" key="1">
    <citation type="journal article" date="2014" name="ISME J.">
        <title>Candidatus Competibacter-lineage genomes retrieved from metagenomes reveal functional metabolic diversity.</title>
        <authorList>
            <person name="McIlroy S.J."/>
            <person name="Albertsen M."/>
            <person name="Andresen E.K."/>
            <person name="Saunders A.M."/>
            <person name="Kristiansen R."/>
            <person name="Stokholm-Bjerregaard M."/>
            <person name="Nielsen K.L."/>
            <person name="Nielsen P.H."/>
        </authorList>
    </citation>
    <scope>NUCLEOTIDE SEQUENCE [LARGE SCALE GENOMIC DNA]</scope>
    <source>
        <strain evidence="1 2">Run_B_J11</strain>
    </source>
</reference>
<keyword evidence="2" id="KW-1185">Reference proteome</keyword>
<name>A0A7U7GA79_9GAMM</name>
<accession>A0A7U7GA79</accession>
<dbReference type="EMBL" id="CBTK010000074">
    <property type="protein sequence ID" value="CDH44406.1"/>
    <property type="molecule type" value="Genomic_DNA"/>
</dbReference>
<dbReference type="Proteomes" id="UP000019184">
    <property type="component" value="Unassembled WGS sequence"/>
</dbReference>
<protein>
    <submittedName>
        <fullName evidence="1">Uncharacterized protein</fullName>
    </submittedName>
</protein>
<gene>
    <name evidence="1" type="ORF">BN874_1650001</name>
</gene>
<comment type="caution">
    <text evidence="1">The sequence shown here is derived from an EMBL/GenBank/DDBJ whole genome shotgun (WGS) entry which is preliminary data.</text>
</comment>
<organism evidence="1 2">
    <name type="scientific">Candidatus Contendobacter odensis Run_B_J11</name>
    <dbReference type="NCBI Taxonomy" id="1400861"/>
    <lineage>
        <taxon>Bacteria</taxon>
        <taxon>Pseudomonadati</taxon>
        <taxon>Pseudomonadota</taxon>
        <taxon>Gammaproteobacteria</taxon>
        <taxon>Candidatus Competibacteraceae</taxon>
        <taxon>Candidatus Contendibacter</taxon>
    </lineage>
</organism>